<reference evidence="1" key="1">
    <citation type="journal article" date="2022" name="Int. J. Mol. Sci.">
        <title>Draft Genome of Tanacetum Coccineum: Genomic Comparison of Closely Related Tanacetum-Family Plants.</title>
        <authorList>
            <person name="Yamashiro T."/>
            <person name="Shiraishi A."/>
            <person name="Nakayama K."/>
            <person name="Satake H."/>
        </authorList>
    </citation>
    <scope>NUCLEOTIDE SEQUENCE</scope>
</reference>
<keyword evidence="2" id="KW-1185">Reference proteome</keyword>
<dbReference type="Proteomes" id="UP001151760">
    <property type="component" value="Unassembled WGS sequence"/>
</dbReference>
<gene>
    <name evidence="1" type="ORF">Tco_1030052</name>
</gene>
<accession>A0ABQ5G5Q2</accession>
<protein>
    <submittedName>
        <fullName evidence="1">Uncharacterized protein</fullName>
    </submittedName>
</protein>
<evidence type="ECO:0000313" key="2">
    <source>
        <dbReference type="Proteomes" id="UP001151760"/>
    </source>
</evidence>
<sequence length="169" mass="19294">MEQRNNESTKEDLVLRKKSRENIELQGLLSKKVLQKERTSNWVSLMASPEEKGYCWDIPTSSKGESKKEKVLIGCLIFDLSNSFDELQTLGKKTMLIPGDKVSTLDEVKDIDDQQFNVHNISAYAIQRNVSATKRSTLSSEEQAYMIESYEFDAVKISLAKAHNDEQRD</sequence>
<evidence type="ECO:0000313" key="1">
    <source>
        <dbReference type="EMBL" id="GJT70766.1"/>
    </source>
</evidence>
<comment type="caution">
    <text evidence="1">The sequence shown here is derived from an EMBL/GenBank/DDBJ whole genome shotgun (WGS) entry which is preliminary data.</text>
</comment>
<organism evidence="1 2">
    <name type="scientific">Tanacetum coccineum</name>
    <dbReference type="NCBI Taxonomy" id="301880"/>
    <lineage>
        <taxon>Eukaryota</taxon>
        <taxon>Viridiplantae</taxon>
        <taxon>Streptophyta</taxon>
        <taxon>Embryophyta</taxon>
        <taxon>Tracheophyta</taxon>
        <taxon>Spermatophyta</taxon>
        <taxon>Magnoliopsida</taxon>
        <taxon>eudicotyledons</taxon>
        <taxon>Gunneridae</taxon>
        <taxon>Pentapetalae</taxon>
        <taxon>asterids</taxon>
        <taxon>campanulids</taxon>
        <taxon>Asterales</taxon>
        <taxon>Asteraceae</taxon>
        <taxon>Asteroideae</taxon>
        <taxon>Anthemideae</taxon>
        <taxon>Anthemidinae</taxon>
        <taxon>Tanacetum</taxon>
    </lineage>
</organism>
<name>A0ABQ5G5Q2_9ASTR</name>
<reference evidence="1" key="2">
    <citation type="submission" date="2022-01" db="EMBL/GenBank/DDBJ databases">
        <authorList>
            <person name="Yamashiro T."/>
            <person name="Shiraishi A."/>
            <person name="Satake H."/>
            <person name="Nakayama K."/>
        </authorList>
    </citation>
    <scope>NUCLEOTIDE SEQUENCE</scope>
</reference>
<dbReference type="EMBL" id="BQNB010018108">
    <property type="protein sequence ID" value="GJT70766.1"/>
    <property type="molecule type" value="Genomic_DNA"/>
</dbReference>
<proteinExistence type="predicted"/>